<dbReference type="EMBL" id="JACHXX010000002">
    <property type="protein sequence ID" value="MBB3161089.1"/>
    <property type="molecule type" value="Genomic_DNA"/>
</dbReference>
<dbReference type="Proteomes" id="UP000542811">
    <property type="component" value="Unassembled WGS sequence"/>
</dbReference>
<keyword evidence="2" id="KW-1185">Reference proteome</keyword>
<gene>
    <name evidence="1" type="ORF">FHS25_001538</name>
</gene>
<sequence length="124" mass="14043">MIKFQLNLHSADLSEAEIRAVSKQFVRGLDALTGVEVEVERTEPEPGSKGVGEVLERSWAILKDSNLVSSVVEYLRDFLLREKTLSLIIRLPDNKSVELSSKNLSEENLKRAERMITSILRHQP</sequence>
<protein>
    <submittedName>
        <fullName evidence="1">Uncharacterized protein</fullName>
    </submittedName>
</protein>
<proteinExistence type="predicted"/>
<evidence type="ECO:0000313" key="2">
    <source>
        <dbReference type="Proteomes" id="UP000542811"/>
    </source>
</evidence>
<dbReference type="RefSeq" id="WP_143529400.1">
    <property type="nucleotide sequence ID" value="NZ_JACHXX010000002.1"/>
</dbReference>
<comment type="caution">
    <text evidence="1">The sequence shown here is derived from an EMBL/GenBank/DDBJ whole genome shotgun (WGS) entry which is preliminary data.</text>
</comment>
<name>A0ABR6G486_9HYPH</name>
<organism evidence="1 2">
    <name type="scientific">Rhizobium laguerreae</name>
    <dbReference type="NCBI Taxonomy" id="1076926"/>
    <lineage>
        <taxon>Bacteria</taxon>
        <taxon>Pseudomonadati</taxon>
        <taxon>Pseudomonadota</taxon>
        <taxon>Alphaproteobacteria</taxon>
        <taxon>Hyphomicrobiales</taxon>
        <taxon>Rhizobiaceae</taxon>
        <taxon>Rhizobium/Agrobacterium group</taxon>
        <taxon>Rhizobium</taxon>
    </lineage>
</organism>
<evidence type="ECO:0000313" key="1">
    <source>
        <dbReference type="EMBL" id="MBB3161089.1"/>
    </source>
</evidence>
<accession>A0ABR6G486</accession>
<reference evidence="1 2" key="1">
    <citation type="submission" date="2020-08" db="EMBL/GenBank/DDBJ databases">
        <title>Genomic Encyclopedia of Type Strains, Phase III (KMG-III): the genomes of soil and plant-associated and newly described type strains.</title>
        <authorList>
            <person name="Whitman W."/>
        </authorList>
    </citation>
    <scope>NUCLEOTIDE SEQUENCE [LARGE SCALE GENOMIC DNA]</scope>
    <source>
        <strain evidence="1 2">CECT 8280</strain>
    </source>
</reference>